<gene>
    <name evidence="3" type="ORF">H8718_19610</name>
</gene>
<dbReference type="InterPro" id="IPR046461">
    <property type="entry name" value="TerL_ATPase"/>
</dbReference>
<evidence type="ECO:0000313" key="3">
    <source>
        <dbReference type="EMBL" id="MBC8581684.1"/>
    </source>
</evidence>
<evidence type="ECO:0000313" key="4">
    <source>
        <dbReference type="Proteomes" id="UP000655830"/>
    </source>
</evidence>
<comment type="caution">
    <text evidence="3">The sequence shown here is derived from an EMBL/GenBank/DDBJ whole genome shotgun (WGS) entry which is preliminary data.</text>
</comment>
<dbReference type="EMBL" id="JACRSY010000074">
    <property type="protein sequence ID" value="MBC8581684.1"/>
    <property type="molecule type" value="Genomic_DNA"/>
</dbReference>
<proteinExistence type="predicted"/>
<dbReference type="InterPro" id="IPR005021">
    <property type="entry name" value="Terminase_largesu-like"/>
</dbReference>
<sequence length="550" mass="63785">MIGLQKAIEYCRNAENDKRCGKYIKKQCAEWLEIAEDRNEKYTINLETVEHIHKVLKHAIFATGKSNNTTYLESLKPFQWLFLLSALCTVDRETREFKYRKIVIEMARKSGKNSIVSLYFLLRMMMSAKYAEYYSVSSDKAFASRTFDDLSILIENSPRLTKYFNVKKSYIEHRKNKSKFVALAYGRDKGNSIQASAYVADEVATLPTNDILVNMAQSQKSVRNPQGVFISTRYPADDIFNDELEACRSVLEGEKANDKLFALLYEPDEEIRGEYIDNDLVLAQSNPLALEVSSLWEDALLEREQVKVMPSYLNNYLTKICNIPVKNRSDDPYLIMDYWERCRVELDDIVWSSPVCIGIDMSLTTDLTGISIVMEEDGKFYTKSFGFLPRESLKNRREKLDYNLYDGTYCFINEGSVIKYEFIYDFIMRLSKQMTISKICYDPYNANLLAEKLSSHFDMEVVKQNYSTMSPLVKQFREFVYTGGIIYYEENPILDYCVSCAVTTMDKSMNEMLDKAKSMKNRGGRIDLLMSTLYAFYGCRREGVLDWIAQ</sequence>
<feature type="domain" description="Terminase large subunit-like ATPase" evidence="1">
    <location>
        <begin position="92"/>
        <end position="233"/>
    </location>
</feature>
<dbReference type="Proteomes" id="UP000655830">
    <property type="component" value="Unassembled WGS sequence"/>
</dbReference>
<dbReference type="GO" id="GO:0004519">
    <property type="term" value="F:endonuclease activity"/>
    <property type="evidence" value="ECO:0007669"/>
    <property type="project" value="InterPro"/>
</dbReference>
<dbReference type="InterPro" id="IPR046462">
    <property type="entry name" value="TerL_nuclease"/>
</dbReference>
<evidence type="ECO:0000259" key="1">
    <source>
        <dbReference type="Pfam" id="PF03354"/>
    </source>
</evidence>
<name>A0A926ELC2_9FIRM</name>
<accession>A0A926ELC2</accession>
<feature type="domain" description="Terminase large subunit-like endonuclease" evidence="2">
    <location>
        <begin position="282"/>
        <end position="537"/>
    </location>
</feature>
<protein>
    <recommendedName>
        <fullName evidence="5">Phage terminase-like protein, large subunit, contains N-terminal HTH domain</fullName>
    </recommendedName>
</protein>
<dbReference type="PANTHER" id="PTHR41287">
    <property type="match status" value="1"/>
</dbReference>
<reference evidence="3" key="1">
    <citation type="submission" date="2020-08" db="EMBL/GenBank/DDBJ databases">
        <title>Genome public.</title>
        <authorList>
            <person name="Liu C."/>
            <person name="Sun Q."/>
        </authorList>
    </citation>
    <scope>NUCLEOTIDE SEQUENCE</scope>
    <source>
        <strain evidence="3">NSJ-12</strain>
    </source>
</reference>
<dbReference type="Pfam" id="PF20441">
    <property type="entry name" value="TerL_nuclease"/>
    <property type="match status" value="1"/>
</dbReference>
<dbReference type="Pfam" id="PF03354">
    <property type="entry name" value="TerL_ATPase"/>
    <property type="match status" value="1"/>
</dbReference>
<dbReference type="PANTHER" id="PTHR41287:SF1">
    <property type="entry name" value="PROTEIN YMFN"/>
    <property type="match status" value="1"/>
</dbReference>
<dbReference type="AlphaFoldDB" id="A0A926ELC2"/>
<evidence type="ECO:0000259" key="2">
    <source>
        <dbReference type="Pfam" id="PF20441"/>
    </source>
</evidence>
<dbReference type="RefSeq" id="WP_249334729.1">
    <property type="nucleotide sequence ID" value="NZ_JACRSY010000074.1"/>
</dbReference>
<keyword evidence="4" id="KW-1185">Reference proteome</keyword>
<evidence type="ECO:0008006" key="5">
    <source>
        <dbReference type="Google" id="ProtNLM"/>
    </source>
</evidence>
<organism evidence="3 4">
    <name type="scientific">Zhenhengia yiwuensis</name>
    <dbReference type="NCBI Taxonomy" id="2763666"/>
    <lineage>
        <taxon>Bacteria</taxon>
        <taxon>Bacillati</taxon>
        <taxon>Bacillota</taxon>
        <taxon>Clostridia</taxon>
        <taxon>Lachnospirales</taxon>
        <taxon>Lachnospiraceae</taxon>
        <taxon>Zhenhengia</taxon>
    </lineage>
</organism>
<dbReference type="InterPro" id="IPR027417">
    <property type="entry name" value="P-loop_NTPase"/>
</dbReference>
<dbReference type="Gene3D" id="3.40.50.300">
    <property type="entry name" value="P-loop containing nucleotide triphosphate hydrolases"/>
    <property type="match status" value="1"/>
</dbReference>